<dbReference type="AlphaFoldDB" id="A0A9N9BNI9"/>
<feature type="compositionally biased region" description="Polar residues" evidence="1">
    <location>
        <begin position="314"/>
        <end position="325"/>
    </location>
</feature>
<accession>A0A9N9BNI9</accession>
<proteinExistence type="predicted"/>
<sequence>MGIIILTCIAWPLQEDLKKIEKEISGGFNVEITKIFRSKFNETFEKENLDEIAENSESKMRESLKENSKGVRKISNKIQEKTDKEVHDICDSIIKKISESLEIPEEAKIEEYYKEILDGKDEEFLGDEDNLEKKITTAEEFNRKLTNIIQKEFFISLLMDELIAMLLENYFELLNYEIYKKILAEINAKNFDKALKKISKRMFERIFSKMKKEIEFKIGRKFKSYYKSEENSERIQDVYEEIQPKFSELFYETHEISDLIKRFLDEIHKVENLNIIIPKTFDQMKDKFYEDVTVISNNTLNGILNDNSNKAQLLSRRPTSQKLPRTSTSPITPITPASPYKNDNFVKSEEEESNKLLDICKDLLKKEDENHTMKSALIFFMIVDSESLVILENALEKKKENGNRSINEDFIDQEKVESEINQEKLESEINQEKMASKIKA</sequence>
<protein>
    <submittedName>
        <fullName evidence="2">6751_t:CDS:1</fullName>
    </submittedName>
</protein>
<name>A0A9N9BNI9_9GLOM</name>
<organism evidence="2 3">
    <name type="scientific">Dentiscutata erythropus</name>
    <dbReference type="NCBI Taxonomy" id="1348616"/>
    <lineage>
        <taxon>Eukaryota</taxon>
        <taxon>Fungi</taxon>
        <taxon>Fungi incertae sedis</taxon>
        <taxon>Mucoromycota</taxon>
        <taxon>Glomeromycotina</taxon>
        <taxon>Glomeromycetes</taxon>
        <taxon>Diversisporales</taxon>
        <taxon>Gigasporaceae</taxon>
        <taxon>Dentiscutata</taxon>
    </lineage>
</organism>
<evidence type="ECO:0000313" key="3">
    <source>
        <dbReference type="Proteomes" id="UP000789405"/>
    </source>
</evidence>
<comment type="caution">
    <text evidence="2">The sequence shown here is derived from an EMBL/GenBank/DDBJ whole genome shotgun (WGS) entry which is preliminary data.</text>
</comment>
<evidence type="ECO:0000256" key="1">
    <source>
        <dbReference type="SAM" id="MobiDB-lite"/>
    </source>
</evidence>
<dbReference type="EMBL" id="CAJVPY010002793">
    <property type="protein sequence ID" value="CAG8572161.1"/>
    <property type="molecule type" value="Genomic_DNA"/>
</dbReference>
<evidence type="ECO:0000313" key="2">
    <source>
        <dbReference type="EMBL" id="CAG8572161.1"/>
    </source>
</evidence>
<gene>
    <name evidence="2" type="ORF">DERYTH_LOCUS6262</name>
</gene>
<dbReference type="OrthoDB" id="10477184at2759"/>
<keyword evidence="3" id="KW-1185">Reference proteome</keyword>
<reference evidence="2" key="1">
    <citation type="submission" date="2021-06" db="EMBL/GenBank/DDBJ databases">
        <authorList>
            <person name="Kallberg Y."/>
            <person name="Tangrot J."/>
            <person name="Rosling A."/>
        </authorList>
    </citation>
    <scope>NUCLEOTIDE SEQUENCE</scope>
    <source>
        <strain evidence="2">MA453B</strain>
    </source>
</reference>
<feature type="compositionally biased region" description="Low complexity" evidence="1">
    <location>
        <begin position="326"/>
        <end position="339"/>
    </location>
</feature>
<feature type="region of interest" description="Disordered" evidence="1">
    <location>
        <begin position="314"/>
        <end position="343"/>
    </location>
</feature>
<dbReference type="Proteomes" id="UP000789405">
    <property type="component" value="Unassembled WGS sequence"/>
</dbReference>